<protein>
    <submittedName>
        <fullName evidence="2">Uncharacterized protein</fullName>
    </submittedName>
</protein>
<dbReference type="AlphaFoldDB" id="A0A6H5IAL5"/>
<organism evidence="2 3">
    <name type="scientific">Trichogramma brassicae</name>
    <dbReference type="NCBI Taxonomy" id="86971"/>
    <lineage>
        <taxon>Eukaryota</taxon>
        <taxon>Metazoa</taxon>
        <taxon>Ecdysozoa</taxon>
        <taxon>Arthropoda</taxon>
        <taxon>Hexapoda</taxon>
        <taxon>Insecta</taxon>
        <taxon>Pterygota</taxon>
        <taxon>Neoptera</taxon>
        <taxon>Endopterygota</taxon>
        <taxon>Hymenoptera</taxon>
        <taxon>Apocrita</taxon>
        <taxon>Proctotrupomorpha</taxon>
        <taxon>Chalcidoidea</taxon>
        <taxon>Trichogrammatidae</taxon>
        <taxon>Trichogramma</taxon>
    </lineage>
</organism>
<gene>
    <name evidence="2" type="ORF">TBRA_LOCUS6046</name>
</gene>
<accession>A0A6H5IAL5</accession>
<evidence type="ECO:0000313" key="2">
    <source>
        <dbReference type="EMBL" id="CAB0034148.1"/>
    </source>
</evidence>
<reference evidence="2 3" key="1">
    <citation type="submission" date="2020-02" db="EMBL/GenBank/DDBJ databases">
        <authorList>
            <person name="Ferguson B K."/>
        </authorList>
    </citation>
    <scope>NUCLEOTIDE SEQUENCE [LARGE SCALE GENOMIC DNA]</scope>
</reference>
<keyword evidence="3" id="KW-1185">Reference proteome</keyword>
<name>A0A6H5IAL5_9HYME</name>
<evidence type="ECO:0000313" key="3">
    <source>
        <dbReference type="Proteomes" id="UP000479190"/>
    </source>
</evidence>
<proteinExistence type="predicted"/>
<dbReference type="EMBL" id="CADCXV010000734">
    <property type="protein sequence ID" value="CAB0034148.1"/>
    <property type="molecule type" value="Genomic_DNA"/>
</dbReference>
<sequence>MRNPPQEDEVARLLERCQRVDHYVPVREKLTLFESLSRMGGRLARSTEDLGRSSSNPSPRGKQRARSLHDLNRGRSVPVREMCRFFEKAQPEANNQIISNSPTNSPTKVVSPTPLPRTRFISDVPMDLARNKGFNLYDEFSRELHVLHNGKSPTTCSASPKNPDAPCLRMSSRRRHFVIRKVLFMPTRHFSCPLTAITITLSNSYCPVLNRATTSNPLNHNTYYIFRWHLVNVFFNCFYIIRQEISRN</sequence>
<evidence type="ECO:0000256" key="1">
    <source>
        <dbReference type="SAM" id="MobiDB-lite"/>
    </source>
</evidence>
<feature type="region of interest" description="Disordered" evidence="1">
    <location>
        <begin position="43"/>
        <end position="73"/>
    </location>
</feature>
<dbReference type="Proteomes" id="UP000479190">
    <property type="component" value="Unassembled WGS sequence"/>
</dbReference>
<dbReference type="OrthoDB" id="8189406at2759"/>